<accession>A0AAD3CXP5</accession>
<sequence>MTSESDTLQDQETYLKVGENDAETKKKKLRQIMKLYVMCDKHYRMHFLSSMYFKHKEMWTHTVPLTLITLASGILAFVGSSRDDQCSSVTKILTLIVGSLSIVSVAIQQMGKMFQYATRAKMHNNCAAGMKDLKQNIKFNLIDPENTGTIQSIGAPKRDGSTSNPEDNSTVGSWLKNDEKINEDNRIEKYRELFMQCSSSCTSTIPIQIDAVYALVDARFAIDLQGAVAVKELKRHFTDIHGDNHLLDLRMMAEMNTELFCQIVNTKRVTCFRWCKFWPWSIVDADRAYELALSKVQDMYWSAVHNALHPKNCHCKLCENKRKKGRLEPPPDEESAYVFQTITHEYVPNNPQGDDSVPVHIPMSAMPYN</sequence>
<keyword evidence="2" id="KW-1133">Transmembrane helix</keyword>
<protein>
    <submittedName>
        <fullName evidence="3">Uncharacterized protein</fullName>
    </submittedName>
</protein>
<evidence type="ECO:0000256" key="1">
    <source>
        <dbReference type="SAM" id="MobiDB-lite"/>
    </source>
</evidence>
<feature type="transmembrane region" description="Helical" evidence="2">
    <location>
        <begin position="92"/>
        <end position="111"/>
    </location>
</feature>
<dbReference type="Proteomes" id="UP001054902">
    <property type="component" value="Unassembled WGS sequence"/>
</dbReference>
<feature type="compositionally biased region" description="Polar residues" evidence="1">
    <location>
        <begin position="161"/>
        <end position="172"/>
    </location>
</feature>
<evidence type="ECO:0000313" key="4">
    <source>
        <dbReference type="Proteomes" id="UP001054902"/>
    </source>
</evidence>
<evidence type="ECO:0000313" key="3">
    <source>
        <dbReference type="EMBL" id="GFH52890.1"/>
    </source>
</evidence>
<keyword evidence="2" id="KW-0472">Membrane</keyword>
<feature type="transmembrane region" description="Helical" evidence="2">
    <location>
        <begin position="58"/>
        <end position="80"/>
    </location>
</feature>
<proteinExistence type="predicted"/>
<keyword evidence="2" id="KW-0812">Transmembrane</keyword>
<name>A0AAD3CXP5_9STRA</name>
<keyword evidence="4" id="KW-1185">Reference proteome</keyword>
<feature type="region of interest" description="Disordered" evidence="1">
    <location>
        <begin position="148"/>
        <end position="175"/>
    </location>
</feature>
<comment type="caution">
    <text evidence="3">The sequence shown here is derived from an EMBL/GenBank/DDBJ whole genome shotgun (WGS) entry which is preliminary data.</text>
</comment>
<reference evidence="3 4" key="1">
    <citation type="journal article" date="2021" name="Sci. Rep.">
        <title>The genome of the diatom Chaetoceros tenuissimus carries an ancient integrated fragment of an extant virus.</title>
        <authorList>
            <person name="Hongo Y."/>
            <person name="Kimura K."/>
            <person name="Takaki Y."/>
            <person name="Yoshida Y."/>
            <person name="Baba S."/>
            <person name="Kobayashi G."/>
            <person name="Nagasaki K."/>
            <person name="Hano T."/>
            <person name="Tomaru Y."/>
        </authorList>
    </citation>
    <scope>NUCLEOTIDE SEQUENCE [LARGE SCALE GENOMIC DNA]</scope>
    <source>
        <strain evidence="3 4">NIES-3715</strain>
    </source>
</reference>
<dbReference type="EMBL" id="BLLK01000046">
    <property type="protein sequence ID" value="GFH52890.1"/>
    <property type="molecule type" value="Genomic_DNA"/>
</dbReference>
<evidence type="ECO:0000256" key="2">
    <source>
        <dbReference type="SAM" id="Phobius"/>
    </source>
</evidence>
<gene>
    <name evidence="3" type="ORF">CTEN210_09366</name>
</gene>
<organism evidence="3 4">
    <name type="scientific">Chaetoceros tenuissimus</name>
    <dbReference type="NCBI Taxonomy" id="426638"/>
    <lineage>
        <taxon>Eukaryota</taxon>
        <taxon>Sar</taxon>
        <taxon>Stramenopiles</taxon>
        <taxon>Ochrophyta</taxon>
        <taxon>Bacillariophyta</taxon>
        <taxon>Coscinodiscophyceae</taxon>
        <taxon>Chaetocerotophycidae</taxon>
        <taxon>Chaetocerotales</taxon>
        <taxon>Chaetocerotaceae</taxon>
        <taxon>Chaetoceros</taxon>
    </lineage>
</organism>
<dbReference type="AlphaFoldDB" id="A0AAD3CXP5"/>